<dbReference type="Pfam" id="PF00005">
    <property type="entry name" value="ABC_tran"/>
    <property type="match status" value="1"/>
</dbReference>
<dbReference type="GO" id="GO:0016020">
    <property type="term" value="C:membrane"/>
    <property type="evidence" value="ECO:0007669"/>
    <property type="project" value="InterPro"/>
</dbReference>
<dbReference type="PANTHER" id="PTHR46743:SF2">
    <property type="entry name" value="TEICHOIC ACIDS EXPORT ATP-BINDING PROTEIN TAGH"/>
    <property type="match status" value="1"/>
</dbReference>
<dbReference type="GO" id="GO:0016887">
    <property type="term" value="F:ATP hydrolysis activity"/>
    <property type="evidence" value="ECO:0007669"/>
    <property type="project" value="InterPro"/>
</dbReference>
<evidence type="ECO:0000313" key="7">
    <source>
        <dbReference type="Proteomes" id="UP000215027"/>
    </source>
</evidence>
<dbReference type="CDD" id="cd03220">
    <property type="entry name" value="ABC_KpsT_Wzt"/>
    <property type="match status" value="1"/>
</dbReference>
<evidence type="ECO:0000256" key="3">
    <source>
        <dbReference type="ARBA" id="ARBA00022741"/>
    </source>
</evidence>
<dbReference type="AlphaFoldDB" id="A0A160T262"/>
<evidence type="ECO:0000256" key="1">
    <source>
        <dbReference type="ARBA" id="ARBA00005417"/>
    </source>
</evidence>
<comment type="similarity">
    <text evidence="1">Belongs to the ABC transporter superfamily.</text>
</comment>
<dbReference type="InterPro" id="IPR050683">
    <property type="entry name" value="Bact_Polysacc_Export_ATP-bd"/>
</dbReference>
<keyword evidence="4 6" id="KW-0067">ATP-binding</keyword>
<dbReference type="PANTHER" id="PTHR46743">
    <property type="entry name" value="TEICHOIC ACIDS EXPORT ATP-BINDING PROTEIN TAGH"/>
    <property type="match status" value="1"/>
</dbReference>
<feature type="domain" description="ABC transporter" evidence="5">
    <location>
        <begin position="54"/>
        <end position="276"/>
    </location>
</feature>
<dbReference type="Proteomes" id="UP000215027">
    <property type="component" value="Chromosome I"/>
</dbReference>
<dbReference type="InterPro" id="IPR017871">
    <property type="entry name" value="ABC_transporter-like_CS"/>
</dbReference>
<dbReference type="GO" id="GO:0005524">
    <property type="term" value="F:ATP binding"/>
    <property type="evidence" value="ECO:0007669"/>
    <property type="project" value="UniProtKB-KW"/>
</dbReference>
<organism evidence="6 7">
    <name type="scientific">Candidatus Promineifilum breve</name>
    <dbReference type="NCBI Taxonomy" id="1806508"/>
    <lineage>
        <taxon>Bacteria</taxon>
        <taxon>Bacillati</taxon>
        <taxon>Chloroflexota</taxon>
        <taxon>Ardenticatenia</taxon>
        <taxon>Candidatus Promineifilales</taxon>
        <taxon>Candidatus Promineifilaceae</taxon>
        <taxon>Candidatus Promineifilum</taxon>
    </lineage>
</organism>
<keyword evidence="3" id="KW-0547">Nucleotide-binding</keyword>
<dbReference type="Gene3D" id="3.40.50.300">
    <property type="entry name" value="P-loop containing nucleotide triphosphate hydrolases"/>
    <property type="match status" value="1"/>
</dbReference>
<dbReference type="InterPro" id="IPR027417">
    <property type="entry name" value="P-loop_NTPase"/>
</dbReference>
<name>A0A160T262_9CHLR</name>
<dbReference type="EMBL" id="LN890655">
    <property type="protein sequence ID" value="CUS04171.2"/>
    <property type="molecule type" value="Genomic_DNA"/>
</dbReference>
<dbReference type="GO" id="GO:0140359">
    <property type="term" value="F:ABC-type transporter activity"/>
    <property type="evidence" value="ECO:0007669"/>
    <property type="project" value="InterPro"/>
</dbReference>
<reference evidence="6" key="1">
    <citation type="submission" date="2016-01" db="EMBL/GenBank/DDBJ databases">
        <authorList>
            <person name="Mcilroy J.S."/>
            <person name="Karst M S."/>
            <person name="Albertsen M."/>
        </authorList>
    </citation>
    <scope>NUCLEOTIDE SEQUENCE</scope>
    <source>
        <strain evidence="6">Cfx-K</strain>
    </source>
</reference>
<evidence type="ECO:0000256" key="2">
    <source>
        <dbReference type="ARBA" id="ARBA00022448"/>
    </source>
</evidence>
<dbReference type="SUPFAM" id="SSF52540">
    <property type="entry name" value="P-loop containing nucleoside triphosphate hydrolases"/>
    <property type="match status" value="1"/>
</dbReference>
<dbReference type="KEGG" id="pbf:CFX0092_A2293"/>
<sequence>MKISTNGNRSRSAAIEVKGLSKQYHIGLPEQRSDSLLQSAFAWVGAPVANFRRLRRQGQLSADTAADVIWALRDVTFTVERGEVIGIIGRNGAGKSTLLKILSRITPPSTGRITLNGRVSSLLEVGTGFHPELTGRENVYLNGTILGMRKAEVDRKFDEIVAFAEVEKFIDTPVKRYSSGMRVRLAFAVSAHLESEILLVDEVLAVGDAAFQAKCLNKMDGVSQSGRTVLFVSHNMQVMAQLCRRLLLLDGGRLVAEGAPAAIIGRYLDDALVTTTLDPLQLGEEVRVNRLSVTQNGAPAGEFLDSGRPFEIHVNYEVLRSLRNLLLGFNVVTGDGTSLFRTYDMLAYGLGERAPGAYESVFQLPGGLLPAGHYFFEVVVGIHRLRWLSKGDIRLRLNLSGAREWDVDFPGVVSPVGNWTVLPNGHV</sequence>
<dbReference type="InterPro" id="IPR003439">
    <property type="entry name" value="ABC_transporter-like_ATP-bd"/>
</dbReference>
<dbReference type="PROSITE" id="PS00211">
    <property type="entry name" value="ABC_TRANSPORTER_1"/>
    <property type="match status" value="1"/>
</dbReference>
<dbReference type="OrthoDB" id="9778870at2"/>
<evidence type="ECO:0000259" key="5">
    <source>
        <dbReference type="PROSITE" id="PS50893"/>
    </source>
</evidence>
<dbReference type="PROSITE" id="PS50893">
    <property type="entry name" value="ABC_TRANSPORTER_2"/>
    <property type="match status" value="1"/>
</dbReference>
<protein>
    <submittedName>
        <fullName evidence="6">Polysaccharide ABC transporter ATP-binding protein</fullName>
    </submittedName>
</protein>
<evidence type="ECO:0000256" key="4">
    <source>
        <dbReference type="ARBA" id="ARBA00022840"/>
    </source>
</evidence>
<dbReference type="RefSeq" id="WP_095043556.1">
    <property type="nucleotide sequence ID" value="NZ_LN890655.1"/>
</dbReference>
<keyword evidence="2" id="KW-0813">Transport</keyword>
<proteinExistence type="inferred from homology"/>
<dbReference type="SMART" id="SM00382">
    <property type="entry name" value="AAA"/>
    <property type="match status" value="1"/>
</dbReference>
<dbReference type="InterPro" id="IPR029439">
    <property type="entry name" value="Wzt_C"/>
</dbReference>
<accession>A0A160T262</accession>
<dbReference type="CDD" id="cd10147">
    <property type="entry name" value="Wzt_C-like"/>
    <property type="match status" value="1"/>
</dbReference>
<keyword evidence="7" id="KW-1185">Reference proteome</keyword>
<dbReference type="InterPro" id="IPR015860">
    <property type="entry name" value="ABC_transpr_TagH-like"/>
</dbReference>
<gene>
    <name evidence="6" type="ORF">CFX0092_A2293</name>
</gene>
<evidence type="ECO:0000313" key="6">
    <source>
        <dbReference type="EMBL" id="CUS04171.2"/>
    </source>
</evidence>
<dbReference type="InterPro" id="IPR003593">
    <property type="entry name" value="AAA+_ATPase"/>
</dbReference>